<dbReference type="InterPro" id="IPR029071">
    <property type="entry name" value="Ubiquitin-like_domsf"/>
</dbReference>
<dbReference type="Proteomes" id="UP001558713">
    <property type="component" value="Unassembled WGS sequence"/>
</dbReference>
<feature type="domain" description="Ubiquitin-like" evidence="1">
    <location>
        <begin position="330"/>
        <end position="406"/>
    </location>
</feature>
<sequence>MDVFLVFVDTIFFSFPIEVGIWDTVLTIKQKIEISRGISVSKQTLFFQNKILQDHLYTIQCNILPNSHLLLAILPEDFPNHNYNHQTQQLIQWPDRKKSSNTQVLQTNQSPTPLNSSQQIIQWPEKRMSNNNTQVLQTKQSSALSNSTQEIVQWPEKRRSNNDIQVLQTNQSPAAKDELDEFFNSEDWLLMDDEALLTEKTQVSEYTVEEFLEIQDSSVIVTEQHPVASDSFGEAIYGQDSSVIVTEQPPVASDSFGEYIYGQDSSVMVRSNYNELQSFSENQDHFPPAVTNQVVRPLASDTLKEIIDIPESPVKKKIKIGPRQAGPRTLTVMVMPFQEENRRIPVEVNERDKVEQLRNKLAKLQEKGQINLPPEGYIFIHKQTALDQEDKSFWWYQVSDGDRIEIFRAHY</sequence>
<evidence type="ECO:0000313" key="3">
    <source>
        <dbReference type="Proteomes" id="UP001558713"/>
    </source>
</evidence>
<dbReference type="PROSITE" id="PS50053">
    <property type="entry name" value="UBIQUITIN_2"/>
    <property type="match status" value="2"/>
</dbReference>
<proteinExistence type="predicted"/>
<reference evidence="2 3" key="1">
    <citation type="submission" date="2024-04" db="EMBL/GenBank/DDBJ databases">
        <title>Genome assembly C_amara_ONT_v2.</title>
        <authorList>
            <person name="Yant L."/>
            <person name="Moore C."/>
            <person name="Slenker M."/>
        </authorList>
    </citation>
    <scope>NUCLEOTIDE SEQUENCE [LARGE SCALE GENOMIC DNA]</scope>
    <source>
        <tissue evidence="2">Leaf</tissue>
    </source>
</reference>
<name>A0ABD1ARF3_CARAN</name>
<keyword evidence="3" id="KW-1185">Reference proteome</keyword>
<dbReference type="PANTHER" id="PTHR10621:SF38">
    <property type="entry name" value="UBIQUITIN DOMAIN-CONTAINING PROTEIN 7SL RNA1-RELATED"/>
    <property type="match status" value="1"/>
</dbReference>
<accession>A0ABD1ARF3</accession>
<protein>
    <submittedName>
        <fullName evidence="2">Ubiquitin domain-containing protein 7SL RNA1</fullName>
    </submittedName>
</protein>
<dbReference type="CDD" id="cd17039">
    <property type="entry name" value="Ubl_ubiquitin_like"/>
    <property type="match status" value="1"/>
</dbReference>
<evidence type="ECO:0000313" key="2">
    <source>
        <dbReference type="EMBL" id="KAL1209338.1"/>
    </source>
</evidence>
<dbReference type="EMBL" id="JBANAX010000421">
    <property type="protein sequence ID" value="KAL1209338.1"/>
    <property type="molecule type" value="Genomic_DNA"/>
</dbReference>
<feature type="domain" description="Ubiquitin-like" evidence="1">
    <location>
        <begin position="1"/>
        <end position="73"/>
    </location>
</feature>
<dbReference type="InterPro" id="IPR000626">
    <property type="entry name" value="Ubiquitin-like_dom"/>
</dbReference>
<dbReference type="AlphaFoldDB" id="A0ABD1ARF3"/>
<dbReference type="SUPFAM" id="SSF54236">
    <property type="entry name" value="Ubiquitin-like"/>
    <property type="match status" value="2"/>
</dbReference>
<dbReference type="Gene3D" id="3.10.20.90">
    <property type="entry name" value="Phosphatidylinositol 3-kinase Catalytic Subunit, Chain A, domain 1"/>
    <property type="match status" value="1"/>
</dbReference>
<evidence type="ECO:0000259" key="1">
    <source>
        <dbReference type="PROSITE" id="PS50053"/>
    </source>
</evidence>
<dbReference type="PANTHER" id="PTHR10621">
    <property type="entry name" value="UV EXCISION REPAIR PROTEIN RAD23"/>
    <property type="match status" value="1"/>
</dbReference>
<gene>
    <name evidence="2" type="ORF">V5N11_025116</name>
</gene>
<dbReference type="SMART" id="SM00213">
    <property type="entry name" value="UBQ"/>
    <property type="match status" value="1"/>
</dbReference>
<organism evidence="2 3">
    <name type="scientific">Cardamine amara subsp. amara</name>
    <dbReference type="NCBI Taxonomy" id="228776"/>
    <lineage>
        <taxon>Eukaryota</taxon>
        <taxon>Viridiplantae</taxon>
        <taxon>Streptophyta</taxon>
        <taxon>Embryophyta</taxon>
        <taxon>Tracheophyta</taxon>
        <taxon>Spermatophyta</taxon>
        <taxon>Magnoliopsida</taxon>
        <taxon>eudicotyledons</taxon>
        <taxon>Gunneridae</taxon>
        <taxon>Pentapetalae</taxon>
        <taxon>rosids</taxon>
        <taxon>malvids</taxon>
        <taxon>Brassicales</taxon>
        <taxon>Brassicaceae</taxon>
        <taxon>Cardamineae</taxon>
        <taxon>Cardamine</taxon>
    </lineage>
</organism>
<dbReference type="Pfam" id="PF00240">
    <property type="entry name" value="ubiquitin"/>
    <property type="match status" value="1"/>
</dbReference>
<comment type="caution">
    <text evidence="2">The sequence shown here is derived from an EMBL/GenBank/DDBJ whole genome shotgun (WGS) entry which is preliminary data.</text>
</comment>